<gene>
    <name evidence="2" type="ORF">GQR91_04945</name>
    <name evidence="3" type="ORF">SAMN05216557_1011020</name>
</gene>
<reference evidence="2 5" key="2">
    <citation type="submission" date="2019-12" db="EMBL/GenBank/DDBJ databases">
        <authorList>
            <person name="Zheng J."/>
        </authorList>
    </citation>
    <scope>NUCLEOTIDE SEQUENCE [LARGE SCALE GENOMIC DNA]</scope>
    <source>
        <strain evidence="2 5">DSM 27347</strain>
    </source>
</reference>
<evidence type="ECO:0000313" key="2">
    <source>
        <dbReference type="EMBL" id="MWC43008.1"/>
    </source>
</evidence>
<dbReference type="EMBL" id="WSUT01000005">
    <property type="protein sequence ID" value="MWC43008.1"/>
    <property type="molecule type" value="Genomic_DNA"/>
</dbReference>
<feature type="transmembrane region" description="Helical" evidence="1">
    <location>
        <begin position="31"/>
        <end position="52"/>
    </location>
</feature>
<organism evidence="3 4">
    <name type="scientific">Sphingomonas carotinifaciens</name>
    <dbReference type="NCBI Taxonomy" id="1166323"/>
    <lineage>
        <taxon>Bacteria</taxon>
        <taxon>Pseudomonadati</taxon>
        <taxon>Pseudomonadota</taxon>
        <taxon>Alphaproteobacteria</taxon>
        <taxon>Sphingomonadales</taxon>
        <taxon>Sphingomonadaceae</taxon>
        <taxon>Sphingomonas</taxon>
    </lineage>
</organism>
<keyword evidence="4" id="KW-1185">Reference proteome</keyword>
<name>A0A1G7GTG8_9SPHN</name>
<dbReference type="EMBL" id="FNBI01000001">
    <property type="protein sequence ID" value="SDE91432.1"/>
    <property type="molecule type" value="Genomic_DNA"/>
</dbReference>
<dbReference type="Proteomes" id="UP000436801">
    <property type="component" value="Unassembled WGS sequence"/>
</dbReference>
<reference evidence="3 4" key="1">
    <citation type="submission" date="2016-10" db="EMBL/GenBank/DDBJ databases">
        <authorList>
            <person name="Varghese N."/>
            <person name="Submissions S."/>
        </authorList>
    </citation>
    <scope>NUCLEOTIDE SEQUENCE [LARGE SCALE GENOMIC DNA]</scope>
    <source>
        <strain evidence="3 4">S7-754</strain>
    </source>
</reference>
<dbReference type="OrthoDB" id="7572061at2"/>
<keyword evidence="1" id="KW-0812">Transmembrane</keyword>
<accession>A0A1G7GTG8</accession>
<dbReference type="AlphaFoldDB" id="A0A1G7GTG8"/>
<keyword evidence="1" id="KW-0472">Membrane</keyword>
<feature type="transmembrane region" description="Helical" evidence="1">
    <location>
        <begin position="58"/>
        <end position="80"/>
    </location>
</feature>
<evidence type="ECO:0000256" key="1">
    <source>
        <dbReference type="SAM" id="Phobius"/>
    </source>
</evidence>
<sequence length="242" mass="26056">MNTAVAPTATRMKSYPDALACVEQTEKISKLVPLAILGVLVGLPMLSSLLSFRLGEALFSGIIMFLIAGVVIKIVDAVILSSMRAVHYRGVANRLAAAVQAVPTAVSQWRSWWQGAPGALAVTQRGDLVVIDRSTNYEELWLHPSQISNVSVEREATQITNTRHGGRFTLGGGASSSGLFGGYTFGGRSRSTTHTVETAFLEIRYQLERNGMTYTTVIPFGDDRRGADALCATISRLEHDAG</sequence>
<protein>
    <submittedName>
        <fullName evidence="3">Uncharacterized protein</fullName>
    </submittedName>
</protein>
<evidence type="ECO:0000313" key="3">
    <source>
        <dbReference type="EMBL" id="SDE91432.1"/>
    </source>
</evidence>
<dbReference type="Proteomes" id="UP000323502">
    <property type="component" value="Unassembled WGS sequence"/>
</dbReference>
<evidence type="ECO:0000313" key="5">
    <source>
        <dbReference type="Proteomes" id="UP000436801"/>
    </source>
</evidence>
<keyword evidence="1" id="KW-1133">Transmembrane helix</keyword>
<proteinExistence type="predicted"/>
<evidence type="ECO:0000313" key="4">
    <source>
        <dbReference type="Proteomes" id="UP000323502"/>
    </source>
</evidence>